<comment type="caution">
    <text evidence="11">The sequence shown here is derived from an EMBL/GenBank/DDBJ whole genome shotgun (WGS) entry which is preliminary data.</text>
</comment>
<feature type="transmembrane region" description="Helical" evidence="8">
    <location>
        <begin position="151"/>
        <end position="167"/>
    </location>
</feature>
<keyword evidence="5 8" id="KW-1133">Transmembrane helix</keyword>
<evidence type="ECO:0000256" key="7">
    <source>
        <dbReference type="ARBA" id="ARBA00023315"/>
    </source>
</evidence>
<feature type="domain" description="Acyltransferase 3" evidence="9">
    <location>
        <begin position="15"/>
        <end position="333"/>
    </location>
</feature>
<gene>
    <name evidence="11" type="ORF">NS184_14435</name>
</gene>
<evidence type="ECO:0000259" key="9">
    <source>
        <dbReference type="Pfam" id="PF01757"/>
    </source>
</evidence>
<feature type="transmembrane region" description="Helical" evidence="8">
    <location>
        <begin position="174"/>
        <end position="193"/>
    </location>
</feature>
<dbReference type="SUPFAM" id="SSF52266">
    <property type="entry name" value="SGNH hydrolase"/>
    <property type="match status" value="1"/>
</dbReference>
<keyword evidence="7" id="KW-0012">Acyltransferase</keyword>
<dbReference type="STRING" id="33881.NS184_14435"/>
<evidence type="ECO:0000256" key="4">
    <source>
        <dbReference type="ARBA" id="ARBA00022692"/>
    </source>
</evidence>
<feature type="transmembrane region" description="Helical" evidence="8">
    <location>
        <begin position="330"/>
        <end position="352"/>
    </location>
</feature>
<dbReference type="InterPro" id="IPR002656">
    <property type="entry name" value="Acyl_transf_3_dom"/>
</dbReference>
<evidence type="ECO:0000256" key="3">
    <source>
        <dbReference type="ARBA" id="ARBA00022679"/>
    </source>
</evidence>
<name>A0A175RH99_9MICO</name>
<feature type="transmembrane region" description="Helical" evidence="8">
    <location>
        <begin position="264"/>
        <end position="282"/>
    </location>
</feature>
<dbReference type="GO" id="GO:0016747">
    <property type="term" value="F:acyltransferase activity, transferring groups other than amino-acyl groups"/>
    <property type="evidence" value="ECO:0007669"/>
    <property type="project" value="InterPro"/>
</dbReference>
<keyword evidence="4 8" id="KW-0812">Transmembrane</keyword>
<feature type="transmembrane region" description="Helical" evidence="8">
    <location>
        <begin position="303"/>
        <end position="324"/>
    </location>
</feature>
<dbReference type="InterPro" id="IPR036514">
    <property type="entry name" value="SGNH_hydro_sf"/>
</dbReference>
<evidence type="ECO:0000256" key="8">
    <source>
        <dbReference type="SAM" id="Phobius"/>
    </source>
</evidence>
<evidence type="ECO:0000313" key="12">
    <source>
        <dbReference type="Proteomes" id="UP000078252"/>
    </source>
</evidence>
<dbReference type="RefSeq" id="WP_058726792.1">
    <property type="nucleotide sequence ID" value="NZ_LDQC01000090.1"/>
</dbReference>
<dbReference type="PANTHER" id="PTHR23028:SF53">
    <property type="entry name" value="ACYL_TRANSF_3 DOMAIN-CONTAINING PROTEIN"/>
    <property type="match status" value="1"/>
</dbReference>
<evidence type="ECO:0008006" key="13">
    <source>
        <dbReference type="Google" id="ProtNLM"/>
    </source>
</evidence>
<reference evidence="11 12" key="1">
    <citation type="journal article" date="2016" name="Front. Microbiol.">
        <title>Genomic Resource of Rice Seed Associated Bacteria.</title>
        <authorList>
            <person name="Midha S."/>
            <person name="Bansal K."/>
            <person name="Sharma S."/>
            <person name="Kumar N."/>
            <person name="Patil P.P."/>
            <person name="Chaudhry V."/>
            <person name="Patil P.B."/>
        </authorList>
    </citation>
    <scope>NUCLEOTIDE SEQUENCE [LARGE SCALE GENOMIC DNA]</scope>
    <source>
        <strain evidence="11 12">NS184</strain>
    </source>
</reference>
<feature type="transmembrane region" description="Helical" evidence="8">
    <location>
        <begin position="40"/>
        <end position="60"/>
    </location>
</feature>
<evidence type="ECO:0000256" key="2">
    <source>
        <dbReference type="ARBA" id="ARBA00022475"/>
    </source>
</evidence>
<proteinExistence type="predicted"/>
<evidence type="ECO:0000256" key="1">
    <source>
        <dbReference type="ARBA" id="ARBA00004651"/>
    </source>
</evidence>
<dbReference type="EMBL" id="LDQC01000090">
    <property type="protein sequence ID" value="KTR03086.1"/>
    <property type="molecule type" value="Genomic_DNA"/>
</dbReference>
<feature type="transmembrane region" description="Helical" evidence="8">
    <location>
        <begin position="373"/>
        <end position="390"/>
    </location>
</feature>
<dbReference type="OrthoDB" id="3404679at2"/>
<dbReference type="AlphaFoldDB" id="A0A175RH99"/>
<keyword evidence="6 8" id="KW-0472">Membrane</keyword>
<evidence type="ECO:0000313" key="11">
    <source>
        <dbReference type="EMBL" id="KTR03086.1"/>
    </source>
</evidence>
<protein>
    <recommendedName>
        <fullName evidence="13">Acyltransferase</fullName>
    </recommendedName>
</protein>
<evidence type="ECO:0000256" key="6">
    <source>
        <dbReference type="ARBA" id="ARBA00023136"/>
    </source>
</evidence>
<dbReference type="PANTHER" id="PTHR23028">
    <property type="entry name" value="ACETYLTRANSFERASE"/>
    <property type="match status" value="1"/>
</dbReference>
<dbReference type="Pfam" id="PF01757">
    <property type="entry name" value="Acyl_transf_3"/>
    <property type="match status" value="1"/>
</dbReference>
<dbReference type="InterPro" id="IPR050879">
    <property type="entry name" value="Acyltransferase_3"/>
</dbReference>
<keyword evidence="3" id="KW-0808">Transferase</keyword>
<sequence>MSQRPRLHAPTKRLDIQGLRAVAVVLVVAEHVFAQPIGGFVGVDVFFVISGFLITSLLLAEHSRTGRISLTAFYWRRVRRLMPAAVVVIAATLAAVLLLVPQRAPQSLADAGWSLVFLANWRFADQQTDYFAADGPVSPFQHFWSLSVEEQFYLVVPVLLVTTLAIGRRSSPRVVALSTLSVGVVASAVLAPIQSTADPETAYFSTPVRAWELGVGSLLAFGTAIWGRLPAWFGTSLSWTGLVGILVSAVCITGQGAFPFPAAAAPVISAAMVLVGGVRGPTSGAAVLRAGPLVSIGNVSYSLYLWHFPLFIVIGAVDPSAVWWTVPLSIALAYVSYHLIERPCSVAPLAMWHRRERARFREALRPQRRSVQVSAIGLAAVTAVVLSLVATDRVRPIDIPTVPLAADATAAPTVGGEDRPALAALGKGIVDALSATSWPELDDGPGANLVGTQHPECGRLSPAPSAETCTFGSPTAERSLMLVGDSTAVHWIDAYLRLQDDGLLAGWRIVTRTAFGCPFIDASLGGQDATECASFRADTLDRITEVEPDVLVITNTFADTGVDGDGTAPGAAEWAAATQRYVVDVRESVGKVVLVSPPPAGQSVQNCYSVGGSPSACITETSSAWRSRLAALNAVAGDDATVVDSRPLFCTADTCPAFVERTIVKKDFVHLTSAYARKSAPALGELLRSRSVFEDTLVGH</sequence>
<dbReference type="GO" id="GO:0005886">
    <property type="term" value="C:plasma membrane"/>
    <property type="evidence" value="ECO:0007669"/>
    <property type="project" value="UniProtKB-SubCell"/>
</dbReference>
<dbReference type="Pfam" id="PF19040">
    <property type="entry name" value="SGNH"/>
    <property type="match status" value="1"/>
</dbReference>
<dbReference type="Proteomes" id="UP000078252">
    <property type="component" value="Unassembled WGS sequence"/>
</dbReference>
<accession>A0A175RH99</accession>
<evidence type="ECO:0000256" key="5">
    <source>
        <dbReference type="ARBA" id="ARBA00022989"/>
    </source>
</evidence>
<comment type="subcellular location">
    <subcellularLocation>
        <location evidence="1">Cell membrane</location>
        <topology evidence="1">Multi-pass membrane protein</topology>
    </subcellularLocation>
</comment>
<feature type="transmembrane region" description="Helical" evidence="8">
    <location>
        <begin position="81"/>
        <end position="100"/>
    </location>
</feature>
<feature type="transmembrane region" description="Helical" evidence="8">
    <location>
        <begin position="239"/>
        <end position="258"/>
    </location>
</feature>
<feature type="transmembrane region" description="Helical" evidence="8">
    <location>
        <begin position="208"/>
        <end position="227"/>
    </location>
</feature>
<feature type="domain" description="SGNH" evidence="10">
    <location>
        <begin position="465"/>
        <end position="683"/>
    </location>
</feature>
<dbReference type="InterPro" id="IPR043968">
    <property type="entry name" value="SGNH"/>
</dbReference>
<dbReference type="Gene3D" id="3.40.50.1110">
    <property type="entry name" value="SGNH hydrolase"/>
    <property type="match status" value="1"/>
</dbReference>
<keyword evidence="2" id="KW-1003">Cell membrane</keyword>
<evidence type="ECO:0000259" key="10">
    <source>
        <dbReference type="Pfam" id="PF19040"/>
    </source>
</evidence>
<dbReference type="GO" id="GO:0009103">
    <property type="term" value="P:lipopolysaccharide biosynthetic process"/>
    <property type="evidence" value="ECO:0007669"/>
    <property type="project" value="TreeGrafter"/>
</dbReference>
<dbReference type="PATRIC" id="fig|33881.3.peg.3423"/>
<organism evidence="11 12">
    <name type="scientific">Curtobacterium luteum</name>
    <dbReference type="NCBI Taxonomy" id="33881"/>
    <lineage>
        <taxon>Bacteria</taxon>
        <taxon>Bacillati</taxon>
        <taxon>Actinomycetota</taxon>
        <taxon>Actinomycetes</taxon>
        <taxon>Micrococcales</taxon>
        <taxon>Microbacteriaceae</taxon>
        <taxon>Curtobacterium</taxon>
    </lineage>
</organism>